<accession>A0A1X1YFF3</accession>
<keyword evidence="2" id="KW-1185">Reference proteome</keyword>
<dbReference type="EMBL" id="LQPG01000026">
    <property type="protein sequence ID" value="ORW09832.1"/>
    <property type="molecule type" value="Genomic_DNA"/>
</dbReference>
<dbReference type="STRING" id="1108812.AWC16_14960"/>
<dbReference type="Proteomes" id="UP000193866">
    <property type="component" value="Unassembled WGS sequence"/>
</dbReference>
<evidence type="ECO:0000313" key="1">
    <source>
        <dbReference type="EMBL" id="ORW09832.1"/>
    </source>
</evidence>
<dbReference type="OrthoDB" id="4326943at2"/>
<reference evidence="1 2" key="1">
    <citation type="submission" date="2016-01" db="EMBL/GenBank/DDBJ databases">
        <title>The new phylogeny of the genus Mycobacterium.</title>
        <authorList>
            <person name="Tarcisio F."/>
            <person name="Conor M."/>
            <person name="Antonella G."/>
            <person name="Elisabetta G."/>
            <person name="Giulia F.S."/>
            <person name="Sara T."/>
            <person name="Anna F."/>
            <person name="Clotilde B."/>
            <person name="Roberto B."/>
            <person name="Veronica D.S."/>
            <person name="Fabio R."/>
            <person name="Monica P."/>
            <person name="Olivier J."/>
            <person name="Enrico T."/>
            <person name="Nicola S."/>
        </authorList>
    </citation>
    <scope>NUCLEOTIDE SEQUENCE [LARGE SCALE GENOMIC DNA]</scope>
    <source>
        <strain evidence="1 2">DSM 45394</strain>
    </source>
</reference>
<proteinExistence type="predicted"/>
<comment type="caution">
    <text evidence="1">The sequence shown here is derived from an EMBL/GenBank/DDBJ whole genome shotgun (WGS) entry which is preliminary data.</text>
</comment>
<protein>
    <submittedName>
        <fullName evidence="1">Uncharacterized protein</fullName>
    </submittedName>
</protein>
<dbReference type="RefSeq" id="WP_085265324.1">
    <property type="nucleotide sequence ID" value="NZ_LQPG01000026.1"/>
</dbReference>
<gene>
    <name evidence="1" type="ORF">AWC16_14960</name>
</gene>
<organism evidence="1 2">
    <name type="scientific">Mycolicibacter longobardus</name>
    <dbReference type="NCBI Taxonomy" id="1108812"/>
    <lineage>
        <taxon>Bacteria</taxon>
        <taxon>Bacillati</taxon>
        <taxon>Actinomycetota</taxon>
        <taxon>Actinomycetes</taxon>
        <taxon>Mycobacteriales</taxon>
        <taxon>Mycobacteriaceae</taxon>
        <taxon>Mycolicibacter</taxon>
    </lineage>
</organism>
<dbReference type="AlphaFoldDB" id="A0A1X1YFF3"/>
<evidence type="ECO:0000313" key="2">
    <source>
        <dbReference type="Proteomes" id="UP000193866"/>
    </source>
</evidence>
<name>A0A1X1YFF3_9MYCO</name>
<sequence>MARIPSYVKVITTVRGESRYQVRVEAGKVDGRRQQQQKRRFAKLQDAIDAYNAERGDRCRGVPMTLTGVTLRQVADAYLDAMSARPNTVTAYAAVLRPAIARLGERPVHVICREEIEKLGWVRSVDASWDLDD</sequence>